<dbReference type="InterPro" id="IPR036380">
    <property type="entry name" value="Isochorismatase-like_sf"/>
</dbReference>
<dbReference type="Pfam" id="PF00857">
    <property type="entry name" value="Isochorismatase"/>
    <property type="match status" value="1"/>
</dbReference>
<dbReference type="Gene3D" id="3.40.50.850">
    <property type="entry name" value="Isochorismatase-like"/>
    <property type="match status" value="1"/>
</dbReference>
<sequence length="326" mass="37961">MDFSQLRVKPLRFIPFDLGVNLSPKERKEIHLYLKNKYLVKELDERKKAILSREPIIASIYGKDDKLELYLFDTGIGVFVLKDKTMMYKEDIRFAAKFLKDRKDCHHSILEGKYSESLAIHKVINEIRSVLSPSNKKMRVSGLPSWEYDGLSYVMSIYFFFPIQQIKQTISFTYLPDYLQKGIPAILNPAYFINEEGSPYRQYLNWERLSSDLEQELHPQIKPYAKTVFKKGIYTAINDETLLYIKENNISKIFILGIDTDCCVLKTAVDLFEHHLHPIVLSYYSASNGGKESHNAAIKVLERLIGRQNIIHTELTSERVKECYRG</sequence>
<proteinExistence type="predicted"/>
<evidence type="ECO:0000313" key="2">
    <source>
        <dbReference type="EMBL" id="MBA4496328.1"/>
    </source>
</evidence>
<dbReference type="AlphaFoldDB" id="A0A7W1WUJ1"/>
<gene>
    <name evidence="2" type="ORF">H1191_18860</name>
</gene>
<evidence type="ECO:0000313" key="3">
    <source>
        <dbReference type="Proteomes" id="UP000535491"/>
    </source>
</evidence>
<organism evidence="2 3">
    <name type="scientific">Paenactinomyces guangxiensis</name>
    <dbReference type="NCBI Taxonomy" id="1490290"/>
    <lineage>
        <taxon>Bacteria</taxon>
        <taxon>Bacillati</taxon>
        <taxon>Bacillota</taxon>
        <taxon>Bacilli</taxon>
        <taxon>Bacillales</taxon>
        <taxon>Thermoactinomycetaceae</taxon>
        <taxon>Paenactinomyces</taxon>
    </lineage>
</organism>
<evidence type="ECO:0000259" key="1">
    <source>
        <dbReference type="Pfam" id="PF00857"/>
    </source>
</evidence>
<protein>
    <submittedName>
        <fullName evidence="2">Isochorismatase family protein</fullName>
    </submittedName>
</protein>
<reference evidence="2 3" key="1">
    <citation type="submission" date="2020-07" db="EMBL/GenBank/DDBJ databases">
        <authorList>
            <person name="Feng H."/>
        </authorList>
    </citation>
    <scope>NUCLEOTIDE SEQUENCE [LARGE SCALE GENOMIC DNA]</scope>
    <source>
        <strain evidence="3">s-10</strain>
    </source>
</reference>
<dbReference type="Proteomes" id="UP000535491">
    <property type="component" value="Unassembled WGS sequence"/>
</dbReference>
<keyword evidence="3" id="KW-1185">Reference proteome</keyword>
<accession>A0A7W1WUJ1</accession>
<dbReference type="RefSeq" id="WP_181754658.1">
    <property type="nucleotide sequence ID" value="NZ_JACEIQ010000030.1"/>
</dbReference>
<comment type="caution">
    <text evidence="2">The sequence shown here is derived from an EMBL/GenBank/DDBJ whole genome shotgun (WGS) entry which is preliminary data.</text>
</comment>
<dbReference type="SUPFAM" id="SSF52499">
    <property type="entry name" value="Isochorismatase-like hydrolases"/>
    <property type="match status" value="1"/>
</dbReference>
<dbReference type="EMBL" id="JACEIQ010000030">
    <property type="protein sequence ID" value="MBA4496328.1"/>
    <property type="molecule type" value="Genomic_DNA"/>
</dbReference>
<name>A0A7W1WUJ1_9BACL</name>
<feature type="domain" description="Isochorismatase-like" evidence="1">
    <location>
        <begin position="211"/>
        <end position="302"/>
    </location>
</feature>
<dbReference type="InterPro" id="IPR000868">
    <property type="entry name" value="Isochorismatase-like_dom"/>
</dbReference>